<evidence type="ECO:0000256" key="6">
    <source>
        <dbReference type="SAM" id="MobiDB-lite"/>
    </source>
</evidence>
<keyword evidence="3" id="KW-0677">Repeat</keyword>
<dbReference type="PROSITE" id="PS00678">
    <property type="entry name" value="WD_REPEATS_1"/>
    <property type="match status" value="1"/>
</dbReference>
<dbReference type="Proteomes" id="UP000038009">
    <property type="component" value="Unassembled WGS sequence"/>
</dbReference>
<name>A0A0N0P7T2_LEPSE</name>
<dbReference type="GO" id="GO:0005840">
    <property type="term" value="C:ribosome"/>
    <property type="evidence" value="ECO:0007669"/>
    <property type="project" value="UniProtKB-KW"/>
</dbReference>
<dbReference type="InterPro" id="IPR037588">
    <property type="entry name" value="MLST8"/>
</dbReference>
<accession>A0A0N0P7T2</accession>
<dbReference type="PANTHER" id="PTHR19842">
    <property type="entry name" value="G BETA-LIKE PROTEIN GBL"/>
    <property type="match status" value="1"/>
</dbReference>
<dbReference type="Pfam" id="PF00400">
    <property type="entry name" value="WD40"/>
    <property type="match status" value="1"/>
</dbReference>
<dbReference type="PROSITE" id="PS50082">
    <property type="entry name" value="WD_REPEATS_2"/>
    <property type="match status" value="2"/>
</dbReference>
<keyword evidence="2 5" id="KW-0853">WD repeat</keyword>
<organism evidence="7 8">
    <name type="scientific">Leptomonas seymouri</name>
    <dbReference type="NCBI Taxonomy" id="5684"/>
    <lineage>
        <taxon>Eukaryota</taxon>
        <taxon>Discoba</taxon>
        <taxon>Euglenozoa</taxon>
        <taxon>Kinetoplastea</taxon>
        <taxon>Metakinetoplastina</taxon>
        <taxon>Trypanosomatida</taxon>
        <taxon>Trypanosomatidae</taxon>
        <taxon>Leishmaniinae</taxon>
        <taxon>Leptomonas</taxon>
    </lineage>
</organism>
<dbReference type="InterPro" id="IPR019775">
    <property type="entry name" value="WD40_repeat_CS"/>
</dbReference>
<dbReference type="Gene3D" id="2.130.10.10">
    <property type="entry name" value="YVTN repeat-like/Quinoprotein amine dehydrogenase"/>
    <property type="match status" value="3"/>
</dbReference>
<feature type="repeat" description="WD" evidence="5">
    <location>
        <begin position="1"/>
        <end position="28"/>
    </location>
</feature>
<dbReference type="GO" id="GO:0032956">
    <property type="term" value="P:regulation of actin cytoskeleton organization"/>
    <property type="evidence" value="ECO:0007669"/>
    <property type="project" value="TreeGrafter"/>
</dbReference>
<feature type="compositionally biased region" description="Polar residues" evidence="6">
    <location>
        <begin position="338"/>
        <end position="348"/>
    </location>
</feature>
<sequence length="801" mass="84278">MTSAVVVSASYDKQIRLWDAASGRTVKSFTFPESQINSLFLLPDSGYLAVAGFGVLRLYDLASYMHNGGAVGATQTGGNNANQAPPIYSSFESQSSMNFTSLAAVPLLRMANDDQSSTLSGSSRQLTDSTSSVLNDQLLGTVVISELGDQLGHGFKEVVSLLISTSEDGHIRFFDSNSANTLRILKDIATGAAITCSAVSPDRKYLLTGNQMGQVSMWHLPSIVASVAMEMKKNSNNNDNKPTAPAAGGDAEAERDPAKLAAIESGRQAEKDQQEIAKAFGRYALQEINFTSDYSAIRSIAIEPMGRWAAVATNSGKVHFIRLARDKSVYGSKAGLPSSATGGTSSLQAAGGVGVNSSGQITPREQLQRPLVSAGGTPQLSPQKGIGNSVVDGTSGGMSSRLPLTGRVGSYVDGAGGGAVHSNSYRGPHESIYRSALVVNELSANARRASSASEEGLPDDVSMSATRNSGNTIHNSIGAVLLGHLEQQSSLNSRSNQTTPRHALAHAGLHAPPVQQSAAARLAEELEMEVFDTIQAHYKYILRVLISPNVELLMTCSADYSVGRFIIPAALRPSTLQPAHANAVEKTAGSKATWVDTGDAEPDAFRATVQHGSSGRGAADAEGNADETGEAEVRNDTFSPSMGSKKAPSKSLPGEQATDAPPLPQAQPSAATANSTDDAVNNASGKKVKVLAVDPISAHSLGQSLDGTKSRAVDDVDLEPPMTFKQLKPLTGHHRWVWDGVFSDCSNFLFTASSDNTVRMWNGLMADRPQSVGFVGHTKPVVAVLLCYDRRRFNTGSPASS</sequence>
<feature type="region of interest" description="Disordered" evidence="6">
    <location>
        <begin position="609"/>
        <end position="680"/>
    </location>
</feature>
<dbReference type="EMBL" id="LJSK01000030">
    <property type="protein sequence ID" value="KPI89149.1"/>
    <property type="molecule type" value="Genomic_DNA"/>
</dbReference>
<evidence type="ECO:0000256" key="3">
    <source>
        <dbReference type="ARBA" id="ARBA00022737"/>
    </source>
</evidence>
<dbReference type="GO" id="GO:0031932">
    <property type="term" value="C:TORC2 complex"/>
    <property type="evidence" value="ECO:0007669"/>
    <property type="project" value="InterPro"/>
</dbReference>
<feature type="repeat" description="WD" evidence="5">
    <location>
        <begin position="730"/>
        <end position="762"/>
    </location>
</feature>
<evidence type="ECO:0000256" key="4">
    <source>
        <dbReference type="ARBA" id="ARBA00022980"/>
    </source>
</evidence>
<dbReference type="VEuPathDB" id="TriTrypDB:Lsey_0030_0010"/>
<evidence type="ECO:0000256" key="1">
    <source>
        <dbReference type="ARBA" id="ARBA00009890"/>
    </source>
</evidence>
<dbReference type="InterPro" id="IPR036322">
    <property type="entry name" value="WD40_repeat_dom_sf"/>
</dbReference>
<dbReference type="GO" id="GO:0031931">
    <property type="term" value="C:TORC1 complex"/>
    <property type="evidence" value="ECO:0007669"/>
    <property type="project" value="InterPro"/>
</dbReference>
<dbReference type="SUPFAM" id="SSF50978">
    <property type="entry name" value="WD40 repeat-like"/>
    <property type="match status" value="1"/>
</dbReference>
<protein>
    <submittedName>
        <fullName evidence="7">Uncharacterized protein</fullName>
    </submittedName>
</protein>
<comment type="caution">
    <text evidence="7">The sequence shown here is derived from an EMBL/GenBank/DDBJ whole genome shotgun (WGS) entry which is preliminary data.</text>
</comment>
<feature type="region of interest" description="Disordered" evidence="6">
    <location>
        <begin position="233"/>
        <end position="255"/>
    </location>
</feature>
<dbReference type="OMA" id="RMWNGLM"/>
<dbReference type="InterPro" id="IPR001680">
    <property type="entry name" value="WD40_rpt"/>
</dbReference>
<keyword evidence="8" id="KW-1185">Reference proteome</keyword>
<feature type="region of interest" description="Disordered" evidence="6">
    <location>
        <begin position="334"/>
        <end position="400"/>
    </location>
</feature>
<evidence type="ECO:0000313" key="7">
    <source>
        <dbReference type="EMBL" id="KPI89149.1"/>
    </source>
</evidence>
<reference evidence="7 8" key="1">
    <citation type="journal article" date="2015" name="PLoS Pathog.">
        <title>Leptomonas seymouri: Adaptations to the Dixenous Life Cycle Analyzed by Genome Sequencing, Transcriptome Profiling and Co-infection with Leishmania donovani.</title>
        <authorList>
            <person name="Kraeva N."/>
            <person name="Butenko A."/>
            <person name="Hlavacova J."/>
            <person name="Kostygov A."/>
            <person name="Myskova J."/>
            <person name="Grybchuk D."/>
            <person name="Lestinova T."/>
            <person name="Votypka J."/>
            <person name="Volf P."/>
            <person name="Opperdoes F."/>
            <person name="Flegontov P."/>
            <person name="Lukes J."/>
            <person name="Yurchenko V."/>
        </authorList>
    </citation>
    <scope>NUCLEOTIDE SEQUENCE [LARGE SCALE GENOMIC DNA]</scope>
    <source>
        <strain evidence="7 8">ATCC 30220</strain>
    </source>
</reference>
<comment type="similarity">
    <text evidence="1">Belongs to the WD repeat LST8 family.</text>
</comment>
<dbReference type="PROSITE" id="PS50294">
    <property type="entry name" value="WD_REPEATS_REGION"/>
    <property type="match status" value="1"/>
</dbReference>
<evidence type="ECO:0000256" key="5">
    <source>
        <dbReference type="PROSITE-ProRule" id="PRU00221"/>
    </source>
</evidence>
<dbReference type="GO" id="GO:0031929">
    <property type="term" value="P:TOR signaling"/>
    <property type="evidence" value="ECO:0007669"/>
    <property type="project" value="InterPro"/>
</dbReference>
<evidence type="ECO:0000313" key="8">
    <source>
        <dbReference type="Proteomes" id="UP000038009"/>
    </source>
</evidence>
<dbReference type="PANTHER" id="PTHR19842:SF0">
    <property type="entry name" value="TARGET OF RAPAMYCIN COMPLEX SUBUNIT LST8"/>
    <property type="match status" value="1"/>
</dbReference>
<dbReference type="OrthoDB" id="400at2759"/>
<proteinExistence type="inferred from homology"/>
<evidence type="ECO:0000256" key="2">
    <source>
        <dbReference type="ARBA" id="ARBA00022574"/>
    </source>
</evidence>
<keyword evidence="4" id="KW-0687">Ribonucleoprotein</keyword>
<feature type="compositionally biased region" description="Polar residues" evidence="6">
    <location>
        <begin position="355"/>
        <end position="365"/>
    </location>
</feature>
<dbReference type="AlphaFoldDB" id="A0A0N0P7T2"/>
<dbReference type="SMART" id="SM00320">
    <property type="entry name" value="WD40"/>
    <property type="match status" value="6"/>
</dbReference>
<gene>
    <name evidence="7" type="ORF">ABL78_1712</name>
</gene>
<dbReference type="InterPro" id="IPR015943">
    <property type="entry name" value="WD40/YVTN_repeat-like_dom_sf"/>
</dbReference>
<keyword evidence="4" id="KW-0689">Ribosomal protein</keyword>